<evidence type="ECO:0000256" key="1">
    <source>
        <dbReference type="SAM" id="SignalP"/>
    </source>
</evidence>
<sequence>MKCSCCFLLALLLTGLALPARAQSVGVGTLTPNAKAALDIHSPNANTGLLIPRLSEWRRLAIAAPPQGLLVYQTDGSASGGPQTGFWYYAGSPTGWVYLSTTGVSYDPSAGLQVGTDAVGTAGPFVVGTATGTSPLPFSGAMVGARQATIFSRAELLAAGLRAGPITAVGFKVETKNSARPYNNFTVQIGPTTSTSFGSAFPTGLATVYSGVYSTTPGVNTLPFNAGTFVWDGSSNIAVSTCFDNSGSFNTFNDLVATTTTSLTTEISTTGASNGCAFAVGSRSTIRPVVYFTQAAGSYILPAEAGTAGQVLTQQANGSVAFESPQWKQSGTSLTPTVAGSHVGLGTSTPAASELLDVAGSLRATEVHTPTTGLNNMLAAAYGQAGGGSSTVFSSSSNFTFSRTGVGVYVISFTASSGLSQTSLSNFPFVATLFGGPGFVSFNAGVGSVTVFTYDTAGAPANRIFSFVLYRN</sequence>
<feature type="signal peptide" evidence="1">
    <location>
        <begin position="1"/>
        <end position="22"/>
    </location>
</feature>
<evidence type="ECO:0000313" key="2">
    <source>
        <dbReference type="EMBL" id="GAA4350946.1"/>
    </source>
</evidence>
<organism evidence="2 3">
    <name type="scientific">Hymenobacter saemangeumensis</name>
    <dbReference type="NCBI Taxonomy" id="1084522"/>
    <lineage>
        <taxon>Bacteria</taxon>
        <taxon>Pseudomonadati</taxon>
        <taxon>Bacteroidota</taxon>
        <taxon>Cytophagia</taxon>
        <taxon>Cytophagales</taxon>
        <taxon>Hymenobacteraceae</taxon>
        <taxon>Hymenobacter</taxon>
    </lineage>
</organism>
<protein>
    <submittedName>
        <fullName evidence="2">Uncharacterized protein</fullName>
    </submittedName>
</protein>
<dbReference type="Proteomes" id="UP001501153">
    <property type="component" value="Unassembled WGS sequence"/>
</dbReference>
<feature type="chain" id="PRO_5046338245" evidence="1">
    <location>
        <begin position="23"/>
        <end position="472"/>
    </location>
</feature>
<comment type="caution">
    <text evidence="2">The sequence shown here is derived from an EMBL/GenBank/DDBJ whole genome shotgun (WGS) entry which is preliminary data.</text>
</comment>
<proteinExistence type="predicted"/>
<reference evidence="3" key="1">
    <citation type="journal article" date="2019" name="Int. J. Syst. Evol. Microbiol.">
        <title>The Global Catalogue of Microorganisms (GCM) 10K type strain sequencing project: providing services to taxonomists for standard genome sequencing and annotation.</title>
        <authorList>
            <consortium name="The Broad Institute Genomics Platform"/>
            <consortium name="The Broad Institute Genome Sequencing Center for Infectious Disease"/>
            <person name="Wu L."/>
            <person name="Ma J."/>
        </authorList>
    </citation>
    <scope>NUCLEOTIDE SEQUENCE [LARGE SCALE GENOMIC DNA]</scope>
    <source>
        <strain evidence="3">JCM 17923</strain>
    </source>
</reference>
<evidence type="ECO:0000313" key="3">
    <source>
        <dbReference type="Proteomes" id="UP001501153"/>
    </source>
</evidence>
<name>A0ABP8I419_9BACT</name>
<keyword evidence="1" id="KW-0732">Signal</keyword>
<dbReference type="EMBL" id="BAABGZ010000013">
    <property type="protein sequence ID" value="GAA4350946.1"/>
    <property type="molecule type" value="Genomic_DNA"/>
</dbReference>
<accession>A0ABP8I419</accession>
<dbReference type="RefSeq" id="WP_345234271.1">
    <property type="nucleotide sequence ID" value="NZ_BAABGZ010000013.1"/>
</dbReference>
<gene>
    <name evidence="2" type="ORF">GCM10023185_09150</name>
</gene>
<keyword evidence="3" id="KW-1185">Reference proteome</keyword>